<organism evidence="2 3">
    <name type="scientific">Labrus bergylta</name>
    <name type="common">ballan wrasse</name>
    <dbReference type="NCBI Taxonomy" id="56723"/>
    <lineage>
        <taxon>Eukaryota</taxon>
        <taxon>Metazoa</taxon>
        <taxon>Chordata</taxon>
        <taxon>Craniata</taxon>
        <taxon>Vertebrata</taxon>
        <taxon>Euteleostomi</taxon>
        <taxon>Actinopterygii</taxon>
        <taxon>Neopterygii</taxon>
        <taxon>Teleostei</taxon>
        <taxon>Neoteleostei</taxon>
        <taxon>Acanthomorphata</taxon>
        <taxon>Eupercaria</taxon>
        <taxon>Labriformes</taxon>
        <taxon>Labridae</taxon>
        <taxon>Labrus</taxon>
    </lineage>
</organism>
<dbReference type="Ensembl" id="ENSLBET00000028563.1">
    <property type="protein sequence ID" value="ENSLBEP00000027260.1"/>
    <property type="gene ID" value="ENSLBEG00000020699.1"/>
</dbReference>
<evidence type="ECO:0000313" key="3">
    <source>
        <dbReference type="Proteomes" id="UP000261660"/>
    </source>
</evidence>
<dbReference type="InParanoid" id="A0A3Q3N0B7"/>
<evidence type="ECO:0000256" key="1">
    <source>
        <dbReference type="SAM" id="Phobius"/>
    </source>
</evidence>
<protein>
    <submittedName>
        <fullName evidence="2">Uncharacterized protein</fullName>
    </submittedName>
</protein>
<reference evidence="2" key="2">
    <citation type="submission" date="2025-09" db="UniProtKB">
        <authorList>
            <consortium name="Ensembl"/>
        </authorList>
    </citation>
    <scope>IDENTIFICATION</scope>
</reference>
<accession>A0A3Q3N0B7</accession>
<dbReference type="Proteomes" id="UP000261660">
    <property type="component" value="Unplaced"/>
</dbReference>
<dbReference type="PANTHER" id="PTHR14680">
    <property type="entry name" value="SI:DKEY-126G1.9-RELATED"/>
    <property type="match status" value="1"/>
</dbReference>
<dbReference type="AlphaFoldDB" id="A0A3Q3N0B7"/>
<dbReference type="InterPro" id="IPR031667">
    <property type="entry name" value="RDD1"/>
</dbReference>
<keyword evidence="3" id="KW-1185">Reference proteome</keyword>
<dbReference type="GeneTree" id="ENSGT01110000267400"/>
<keyword evidence="1" id="KW-0472">Membrane</keyword>
<reference evidence="2" key="1">
    <citation type="submission" date="2025-08" db="UniProtKB">
        <authorList>
            <consortium name="Ensembl"/>
        </authorList>
    </citation>
    <scope>IDENTIFICATION</scope>
</reference>
<evidence type="ECO:0000313" key="2">
    <source>
        <dbReference type="Ensembl" id="ENSLBEP00000027260.1"/>
    </source>
</evidence>
<name>A0A3Q3N0B7_9LABR</name>
<keyword evidence="1" id="KW-1133">Transmembrane helix</keyword>
<dbReference type="PANTHER" id="PTHR14680:SF1">
    <property type="entry name" value="REQUIRED FOR DRUG-INDUCED DEATH PROTEIN 1"/>
    <property type="match status" value="1"/>
</dbReference>
<feature type="transmembrane region" description="Helical" evidence="1">
    <location>
        <begin position="12"/>
        <end position="30"/>
    </location>
</feature>
<keyword evidence="1" id="KW-0812">Transmembrane</keyword>
<sequence length="180" mass="20932">MHITSADNIPDLLRKVVLFVFFFFFFFFLTSPRASQQAENMKPKSLPSTLFSLNSATVETLHIRTAKYERHVDCVDHWDSQPVEDDHTQNEKCRRDIHFAFLPERYEALIDDDAHAKAKEEKKKRKKEKYKKVKKNVGKAMRATWKCLMLGLYNFALGYSTPITVAATFVPDFHPGRSTN</sequence>
<proteinExistence type="predicted"/>
<dbReference type="Pfam" id="PF15828">
    <property type="entry name" value="RDD1"/>
    <property type="match status" value="1"/>
</dbReference>